<dbReference type="PANTHER" id="PTHR37299:SF1">
    <property type="entry name" value="STAGE 0 SPORULATION PROTEIN A HOMOLOG"/>
    <property type="match status" value="1"/>
</dbReference>
<dbReference type="InterPro" id="IPR007492">
    <property type="entry name" value="LytTR_DNA-bd_dom"/>
</dbReference>
<comment type="function">
    <text evidence="2">May play the central regulatory role in sporulation. It may be an element of the effector pathway responsible for the activation of sporulation genes in response to nutritional stress. Spo0A may act in concert with spo0H (a sigma factor) to control the expression of some genes that are critical to the sporulation process.</text>
</comment>
<evidence type="ECO:0000313" key="4">
    <source>
        <dbReference type="EMBL" id="CUN98247.1"/>
    </source>
</evidence>
<dbReference type="GO" id="GO:0000156">
    <property type="term" value="F:phosphorelay response regulator activity"/>
    <property type="evidence" value="ECO:0007669"/>
    <property type="project" value="InterPro"/>
</dbReference>
<protein>
    <recommendedName>
        <fullName evidence="1">Stage 0 sporulation protein A homolog</fullName>
    </recommendedName>
</protein>
<dbReference type="InterPro" id="IPR046947">
    <property type="entry name" value="LytR-like"/>
</dbReference>
<proteinExistence type="predicted"/>
<dbReference type="RefSeq" id="WP_055298219.1">
    <property type="nucleotide sequence ID" value="NZ_BLYK01000011.1"/>
</dbReference>
<reference evidence="4 5" key="1">
    <citation type="submission" date="2015-09" db="EMBL/GenBank/DDBJ databases">
        <authorList>
            <consortium name="Pathogen Informatics"/>
        </authorList>
    </citation>
    <scope>NUCLEOTIDE SEQUENCE [LARGE SCALE GENOMIC DNA]</scope>
    <source>
        <strain evidence="4 5">2789STDY5834835</strain>
    </source>
</reference>
<dbReference type="Proteomes" id="UP000095679">
    <property type="component" value="Unassembled WGS sequence"/>
</dbReference>
<accession>A0A174BBV7</accession>
<organism evidence="4 5">
    <name type="scientific">Anaerobutyricum hallii</name>
    <dbReference type="NCBI Taxonomy" id="39488"/>
    <lineage>
        <taxon>Bacteria</taxon>
        <taxon>Bacillati</taxon>
        <taxon>Bacillota</taxon>
        <taxon>Clostridia</taxon>
        <taxon>Lachnospirales</taxon>
        <taxon>Lachnospiraceae</taxon>
        <taxon>Anaerobutyricum</taxon>
    </lineage>
</organism>
<dbReference type="Gene3D" id="3.40.50.2300">
    <property type="match status" value="1"/>
</dbReference>
<dbReference type="PANTHER" id="PTHR37299">
    <property type="entry name" value="TRANSCRIPTIONAL REGULATOR-RELATED"/>
    <property type="match status" value="1"/>
</dbReference>
<dbReference type="AlphaFoldDB" id="A0A174BBV7"/>
<gene>
    <name evidence="4" type="primary">agrA</name>
    <name evidence="4" type="ORF">ERS852450_00962</name>
</gene>
<dbReference type="SMART" id="SM00850">
    <property type="entry name" value="LytTR"/>
    <property type="match status" value="1"/>
</dbReference>
<dbReference type="Pfam" id="PF00072">
    <property type="entry name" value="Response_reg"/>
    <property type="match status" value="1"/>
</dbReference>
<dbReference type="EMBL" id="CYZL01000006">
    <property type="protein sequence ID" value="CUN98247.1"/>
    <property type="molecule type" value="Genomic_DNA"/>
</dbReference>
<dbReference type="InterPro" id="IPR011006">
    <property type="entry name" value="CheY-like_superfamily"/>
</dbReference>
<dbReference type="PROSITE" id="PS50930">
    <property type="entry name" value="HTH_LYTTR"/>
    <property type="match status" value="1"/>
</dbReference>
<dbReference type="GO" id="GO:0003677">
    <property type="term" value="F:DNA binding"/>
    <property type="evidence" value="ECO:0007669"/>
    <property type="project" value="InterPro"/>
</dbReference>
<dbReference type="Gene3D" id="2.40.50.1020">
    <property type="entry name" value="LytTr DNA-binding domain"/>
    <property type="match status" value="1"/>
</dbReference>
<evidence type="ECO:0000256" key="2">
    <source>
        <dbReference type="ARBA" id="ARBA00024867"/>
    </source>
</evidence>
<sequence>MVIGICDDDKQWRESCKRTLEGFSLMIELTIEIKCFATAGELLEYKGTPLDAVFLDIELGRENGIFVAKKLNKTWPSCQIIYMSNYLHYATEIYNTEHIWFVVKKHFQDKVGEIISRILRDFEGNTFRIVLTTLKNEVISIVPSDIYYLEREKRGTRIVTVWNEYHVKERMRDIVPQLSELDFSQCHNSYVVNFRHVKELQKDMYILYGGAGQEQIVQISRRYVQKTRKDFLKWSSLFV</sequence>
<dbReference type="InterPro" id="IPR001789">
    <property type="entry name" value="Sig_transdc_resp-reg_receiver"/>
</dbReference>
<evidence type="ECO:0000259" key="3">
    <source>
        <dbReference type="PROSITE" id="PS50930"/>
    </source>
</evidence>
<evidence type="ECO:0000256" key="1">
    <source>
        <dbReference type="ARBA" id="ARBA00018672"/>
    </source>
</evidence>
<evidence type="ECO:0000313" key="5">
    <source>
        <dbReference type="Proteomes" id="UP000095679"/>
    </source>
</evidence>
<dbReference type="Pfam" id="PF04397">
    <property type="entry name" value="LytTR"/>
    <property type="match status" value="1"/>
</dbReference>
<name>A0A174BBV7_9FIRM</name>
<feature type="domain" description="HTH LytTR-type" evidence="3">
    <location>
        <begin position="129"/>
        <end position="233"/>
    </location>
</feature>
<dbReference type="SUPFAM" id="SSF52172">
    <property type="entry name" value="CheY-like"/>
    <property type="match status" value="1"/>
</dbReference>